<dbReference type="InterPro" id="IPR036271">
    <property type="entry name" value="Tet_transcr_reg_TetR-rel_C_sf"/>
</dbReference>
<evidence type="ECO:0000313" key="6">
    <source>
        <dbReference type="EMBL" id="PYC73011.1"/>
    </source>
</evidence>
<dbReference type="RefSeq" id="WP_110562986.1">
    <property type="nucleotide sequence ID" value="NZ_PYBV01000010.1"/>
</dbReference>
<evidence type="ECO:0000259" key="5">
    <source>
        <dbReference type="PROSITE" id="PS50977"/>
    </source>
</evidence>
<dbReference type="InterPro" id="IPR025996">
    <property type="entry name" value="MT1864/Rv1816-like_C"/>
</dbReference>
<dbReference type="SUPFAM" id="SSF46689">
    <property type="entry name" value="Homeodomain-like"/>
    <property type="match status" value="1"/>
</dbReference>
<evidence type="ECO:0000256" key="3">
    <source>
        <dbReference type="ARBA" id="ARBA00023163"/>
    </source>
</evidence>
<feature type="domain" description="HTH tetR-type" evidence="5">
    <location>
        <begin position="6"/>
        <end position="66"/>
    </location>
</feature>
<keyword evidence="2 4" id="KW-0238">DNA-binding</keyword>
<gene>
    <name evidence="6" type="ORF">C7C45_07920</name>
</gene>
<dbReference type="AlphaFoldDB" id="A0A318NRH1"/>
<reference evidence="6 7" key="1">
    <citation type="submission" date="2018-03" db="EMBL/GenBank/DDBJ databases">
        <title>Bioinformatic expansion and discovery of thiopeptide antibiotics.</title>
        <authorList>
            <person name="Schwalen C.J."/>
            <person name="Hudson G.A."/>
            <person name="Mitchell D.A."/>
        </authorList>
    </citation>
    <scope>NUCLEOTIDE SEQUENCE [LARGE SCALE GENOMIC DNA]</scope>
    <source>
        <strain evidence="6 7">NRRL 8041</strain>
    </source>
</reference>
<evidence type="ECO:0000313" key="7">
    <source>
        <dbReference type="Proteomes" id="UP000248333"/>
    </source>
</evidence>
<dbReference type="Gene3D" id="1.10.357.10">
    <property type="entry name" value="Tetracycline Repressor, domain 2"/>
    <property type="match status" value="1"/>
</dbReference>
<keyword evidence="3" id="KW-0804">Transcription</keyword>
<accession>A0A318NRH1</accession>
<dbReference type="InterPro" id="IPR001647">
    <property type="entry name" value="HTH_TetR"/>
</dbReference>
<sequence>MSRASSDPRQELVEVAARLLTEQGPRSLSARALARETGTSTMAIYTYFGGMPGLVRAVIREGFARLADRLATVHASDDPVADSFQLAIAYRQSAHLAPHLYAVMFGGSSIAGFQLSEEDRRIGLYTLRVARDTVPRCIQAGRFRPADPWSITRRMWCQLHGLVSLELAGYLTSNHPSDDEFRQYLRDLAVGAGDTLEKAQASIALALDRANNT</sequence>
<feature type="DNA-binding region" description="H-T-H motif" evidence="4">
    <location>
        <begin position="29"/>
        <end position="48"/>
    </location>
</feature>
<dbReference type="InterPro" id="IPR050109">
    <property type="entry name" value="HTH-type_TetR-like_transc_reg"/>
</dbReference>
<dbReference type="Pfam" id="PF00440">
    <property type="entry name" value="TetR_N"/>
    <property type="match status" value="1"/>
</dbReference>
<protein>
    <submittedName>
        <fullName evidence="6">TetR family transcriptional regulator</fullName>
    </submittedName>
</protein>
<evidence type="ECO:0000256" key="1">
    <source>
        <dbReference type="ARBA" id="ARBA00023015"/>
    </source>
</evidence>
<dbReference type="GO" id="GO:0000976">
    <property type="term" value="F:transcription cis-regulatory region binding"/>
    <property type="evidence" value="ECO:0007669"/>
    <property type="project" value="TreeGrafter"/>
</dbReference>
<dbReference type="PANTHER" id="PTHR30055">
    <property type="entry name" value="HTH-TYPE TRANSCRIPTIONAL REGULATOR RUTR"/>
    <property type="match status" value="1"/>
</dbReference>
<name>A0A318NRH1_9ACTN</name>
<keyword evidence="1" id="KW-0805">Transcription regulation</keyword>
<dbReference type="SUPFAM" id="SSF48498">
    <property type="entry name" value="Tetracyclin repressor-like, C-terminal domain"/>
    <property type="match status" value="1"/>
</dbReference>
<comment type="caution">
    <text evidence="6">The sequence shown here is derived from an EMBL/GenBank/DDBJ whole genome shotgun (WGS) entry which is preliminary data.</text>
</comment>
<dbReference type="Pfam" id="PF13305">
    <property type="entry name" value="TetR_C_33"/>
    <property type="match status" value="1"/>
</dbReference>
<evidence type="ECO:0000256" key="4">
    <source>
        <dbReference type="PROSITE-ProRule" id="PRU00335"/>
    </source>
</evidence>
<proteinExistence type="predicted"/>
<dbReference type="OrthoDB" id="4709966at2"/>
<dbReference type="PROSITE" id="PS50977">
    <property type="entry name" value="HTH_TETR_2"/>
    <property type="match status" value="1"/>
</dbReference>
<dbReference type="Proteomes" id="UP000248333">
    <property type="component" value="Unassembled WGS sequence"/>
</dbReference>
<dbReference type="GO" id="GO:0003700">
    <property type="term" value="F:DNA-binding transcription factor activity"/>
    <property type="evidence" value="ECO:0007669"/>
    <property type="project" value="TreeGrafter"/>
</dbReference>
<keyword evidence="7" id="KW-1185">Reference proteome</keyword>
<organism evidence="6 7">
    <name type="scientific">Micromonospora arborensis</name>
    <dbReference type="NCBI Taxonomy" id="2116518"/>
    <lineage>
        <taxon>Bacteria</taxon>
        <taxon>Bacillati</taxon>
        <taxon>Actinomycetota</taxon>
        <taxon>Actinomycetes</taxon>
        <taxon>Micromonosporales</taxon>
        <taxon>Micromonosporaceae</taxon>
        <taxon>Micromonospora</taxon>
    </lineage>
</organism>
<dbReference type="PANTHER" id="PTHR30055:SF209">
    <property type="entry name" value="POSSIBLE TRANSCRIPTIONAL REGULATORY PROTEIN (PROBABLY TETR-FAMILY)"/>
    <property type="match status" value="1"/>
</dbReference>
<evidence type="ECO:0000256" key="2">
    <source>
        <dbReference type="ARBA" id="ARBA00023125"/>
    </source>
</evidence>
<dbReference type="InterPro" id="IPR009057">
    <property type="entry name" value="Homeodomain-like_sf"/>
</dbReference>
<dbReference type="EMBL" id="PYBV01000010">
    <property type="protein sequence ID" value="PYC73011.1"/>
    <property type="molecule type" value="Genomic_DNA"/>
</dbReference>